<name>A0A1C3XHJ4_9BRAD</name>
<gene>
    <name evidence="1" type="ORF">GA0061099_102125</name>
</gene>
<reference evidence="1 2" key="1">
    <citation type="submission" date="2016-08" db="EMBL/GenBank/DDBJ databases">
        <authorList>
            <person name="Seilhamer J.J."/>
        </authorList>
    </citation>
    <scope>NUCLEOTIDE SEQUENCE [LARGE SCALE GENOMIC DNA]</scope>
    <source>
        <strain evidence="1 2">CCBAU 10071</strain>
    </source>
</reference>
<dbReference type="Proteomes" id="UP000183174">
    <property type="component" value="Unassembled WGS sequence"/>
</dbReference>
<sequence>MSEKPSGVDRMRREIAIVAGPKDWGDTRESWLARVPRKVTTVSFRTVKALWYGEISDPEHWAARDIRREAELIEARHEAAKMASQFQTIAGGMRASDQDFYSAEIDRLERIARLLGVVDRS</sequence>
<organism evidence="1 2">
    <name type="scientific">Bradyrhizobium yuanmingense</name>
    <dbReference type="NCBI Taxonomy" id="108015"/>
    <lineage>
        <taxon>Bacteria</taxon>
        <taxon>Pseudomonadati</taxon>
        <taxon>Pseudomonadota</taxon>
        <taxon>Alphaproteobacteria</taxon>
        <taxon>Hyphomicrobiales</taxon>
        <taxon>Nitrobacteraceae</taxon>
        <taxon>Bradyrhizobium</taxon>
    </lineage>
</organism>
<dbReference type="EMBL" id="FMAE01000021">
    <property type="protein sequence ID" value="SCB51718.1"/>
    <property type="molecule type" value="Genomic_DNA"/>
</dbReference>
<protein>
    <submittedName>
        <fullName evidence="1">Uncharacterized protein</fullName>
    </submittedName>
</protein>
<evidence type="ECO:0000313" key="2">
    <source>
        <dbReference type="Proteomes" id="UP000183174"/>
    </source>
</evidence>
<dbReference type="AlphaFoldDB" id="A0A1C3XHJ4"/>
<evidence type="ECO:0000313" key="1">
    <source>
        <dbReference type="EMBL" id="SCB51718.1"/>
    </source>
</evidence>
<accession>A0A1C3XHJ4</accession>
<proteinExistence type="predicted"/>